<keyword evidence="2 6" id="KW-0812">Transmembrane</keyword>
<keyword evidence="8" id="KW-1185">Reference proteome</keyword>
<feature type="non-terminal residue" evidence="7">
    <location>
        <position position="1"/>
    </location>
</feature>
<evidence type="ECO:0000256" key="6">
    <source>
        <dbReference type="SAM" id="Phobius"/>
    </source>
</evidence>
<organism evidence="7 8">
    <name type="scientific">Marasmius crinis-equi</name>
    <dbReference type="NCBI Taxonomy" id="585013"/>
    <lineage>
        <taxon>Eukaryota</taxon>
        <taxon>Fungi</taxon>
        <taxon>Dikarya</taxon>
        <taxon>Basidiomycota</taxon>
        <taxon>Agaricomycotina</taxon>
        <taxon>Agaricomycetes</taxon>
        <taxon>Agaricomycetidae</taxon>
        <taxon>Agaricales</taxon>
        <taxon>Marasmiineae</taxon>
        <taxon>Marasmiaceae</taxon>
        <taxon>Marasmius</taxon>
    </lineage>
</organism>
<dbReference type="EMBL" id="JBAHYK010000852">
    <property type="protein sequence ID" value="KAL0570932.1"/>
    <property type="molecule type" value="Genomic_DNA"/>
</dbReference>
<dbReference type="Proteomes" id="UP001465976">
    <property type="component" value="Unassembled WGS sequence"/>
</dbReference>
<feature type="transmembrane region" description="Helical" evidence="6">
    <location>
        <begin position="89"/>
        <end position="108"/>
    </location>
</feature>
<evidence type="ECO:0000256" key="1">
    <source>
        <dbReference type="ARBA" id="ARBA00004141"/>
    </source>
</evidence>
<feature type="transmembrane region" description="Helical" evidence="6">
    <location>
        <begin position="219"/>
        <end position="245"/>
    </location>
</feature>
<feature type="transmembrane region" description="Helical" evidence="6">
    <location>
        <begin position="115"/>
        <end position="135"/>
    </location>
</feature>
<evidence type="ECO:0000313" key="8">
    <source>
        <dbReference type="Proteomes" id="UP001465976"/>
    </source>
</evidence>
<evidence type="ECO:0000256" key="5">
    <source>
        <dbReference type="SAM" id="MobiDB-lite"/>
    </source>
</evidence>
<sequence length="300" mass="32183">YEAKWAINPIVPISLLSNRSSLSGYIQNFVAFLELIVLNYFFSLYAQACKDASPMRAGVVVLPAAICVGVFVILSGVSVTITKRYRPQIWIAWVLAIVGTGVMIPLGPQSSYPHLIGVSVIPMTGAAILAAAGYFPVLAPLEVTQNAYALAFFAFGRTFAGVWGISIGNTVFQNELQKRLSPELVEALGVGDLSADKLYALVPEIRFLSQPAKGQLQQAIGASIGILWAVLTGIGGIGLLASLLMKNIPLQNVRDEKWTTGNLATNRDGDIESRSLPTEPKKLVEPQDTRVEAPSDANRG</sequence>
<accession>A0ABR3F6Q6</accession>
<dbReference type="SUPFAM" id="SSF103473">
    <property type="entry name" value="MFS general substrate transporter"/>
    <property type="match status" value="1"/>
</dbReference>
<keyword evidence="3 6" id="KW-1133">Transmembrane helix</keyword>
<feature type="transmembrane region" description="Helical" evidence="6">
    <location>
        <begin position="25"/>
        <end position="45"/>
    </location>
</feature>
<dbReference type="PANTHER" id="PTHR23501:SF102">
    <property type="entry name" value="DRUG TRANSPORTER, PUTATIVE (AFU_ORTHOLOGUE AFUA_3G08530)-RELATED"/>
    <property type="match status" value="1"/>
</dbReference>
<keyword evidence="4 6" id="KW-0472">Membrane</keyword>
<feature type="region of interest" description="Disordered" evidence="5">
    <location>
        <begin position="261"/>
        <end position="300"/>
    </location>
</feature>
<dbReference type="PANTHER" id="PTHR23501">
    <property type="entry name" value="MAJOR FACILITATOR SUPERFAMILY"/>
    <property type="match status" value="1"/>
</dbReference>
<comment type="caution">
    <text evidence="7">The sequence shown here is derived from an EMBL/GenBank/DDBJ whole genome shotgun (WGS) entry which is preliminary data.</text>
</comment>
<protein>
    <submittedName>
        <fullName evidence="7">Uncharacterized protein</fullName>
    </submittedName>
</protein>
<evidence type="ECO:0000256" key="3">
    <source>
        <dbReference type="ARBA" id="ARBA00022989"/>
    </source>
</evidence>
<gene>
    <name evidence="7" type="ORF">V5O48_011033</name>
</gene>
<feature type="compositionally biased region" description="Basic and acidic residues" evidence="5">
    <location>
        <begin position="267"/>
        <end position="300"/>
    </location>
</feature>
<evidence type="ECO:0000256" key="2">
    <source>
        <dbReference type="ARBA" id="ARBA00022692"/>
    </source>
</evidence>
<evidence type="ECO:0000313" key="7">
    <source>
        <dbReference type="EMBL" id="KAL0570932.1"/>
    </source>
</evidence>
<name>A0ABR3F6Q6_9AGAR</name>
<proteinExistence type="predicted"/>
<reference evidence="7 8" key="1">
    <citation type="submission" date="2024-02" db="EMBL/GenBank/DDBJ databases">
        <title>A draft genome for the cacao thread blight pathogen Marasmius crinis-equi.</title>
        <authorList>
            <person name="Cohen S.P."/>
            <person name="Baruah I.K."/>
            <person name="Amoako-Attah I."/>
            <person name="Bukari Y."/>
            <person name="Meinhardt L.W."/>
            <person name="Bailey B.A."/>
        </authorList>
    </citation>
    <scope>NUCLEOTIDE SEQUENCE [LARGE SCALE GENOMIC DNA]</scope>
    <source>
        <strain evidence="7 8">GH-76</strain>
    </source>
</reference>
<dbReference type="InterPro" id="IPR036259">
    <property type="entry name" value="MFS_trans_sf"/>
</dbReference>
<feature type="transmembrane region" description="Helical" evidence="6">
    <location>
        <begin position="57"/>
        <end position="77"/>
    </location>
</feature>
<feature type="transmembrane region" description="Helical" evidence="6">
    <location>
        <begin position="147"/>
        <end position="172"/>
    </location>
</feature>
<evidence type="ECO:0000256" key="4">
    <source>
        <dbReference type="ARBA" id="ARBA00023136"/>
    </source>
</evidence>
<comment type="subcellular location">
    <subcellularLocation>
        <location evidence="1">Membrane</location>
        <topology evidence="1">Multi-pass membrane protein</topology>
    </subcellularLocation>
</comment>